<dbReference type="EMBL" id="BMXG01000014">
    <property type="protein sequence ID" value="GHC05421.1"/>
    <property type="molecule type" value="Genomic_DNA"/>
</dbReference>
<dbReference type="PROSITE" id="PS51762">
    <property type="entry name" value="GH16_2"/>
    <property type="match status" value="1"/>
</dbReference>
<dbReference type="CDD" id="cd08023">
    <property type="entry name" value="GH16_laminarinase_like"/>
    <property type="match status" value="1"/>
</dbReference>
<evidence type="ECO:0000259" key="2">
    <source>
        <dbReference type="PROSITE" id="PS51762"/>
    </source>
</evidence>
<proteinExistence type="inferred from homology"/>
<dbReference type="InterPro" id="IPR000757">
    <property type="entry name" value="Beta-glucanase-like"/>
</dbReference>
<evidence type="ECO:0000313" key="4">
    <source>
        <dbReference type="Proteomes" id="UP000642829"/>
    </source>
</evidence>
<dbReference type="InterPro" id="IPR050546">
    <property type="entry name" value="Glycosyl_Hydrlase_16"/>
</dbReference>
<accession>A0A8J3DIQ9</accession>
<dbReference type="InterPro" id="IPR013320">
    <property type="entry name" value="ConA-like_dom_sf"/>
</dbReference>
<sequence>MALLLVSQEVSARNWDKDFTDFEAKMSPSNSSVTLKPKTPNSPEGLLLEFQPDGGSYPGVHLSPLDGDTWDFSEYTCIDFTITSLSEKPIYVTARVDNPGDWKAKKWNSGAVRLEKGSTKKIRIFFGYYGRKASYPLDTSKISQILIFTGKASEGQALRIDSIIAGKTPVPFKDNVAPPDGYLLKASSNDVPKEYVARGGASFSGGAQGEPLHIRLEDPKQAVEIMPAGNAQWDLRQGYELELAIRNVGQTPAQPTARAVGGSGKTDLGSMPAPIAPGESGKLVVSFIQKEVRNAAVKKPFFESNKVKYVVIGAEDSAGSQEIEIDSIRLVAPPIQLPEWVGKRPPVEGDWVMTLNEEFDGDVVDASVWDVYASNFWDKVSRFSKDNVRIEDGKAVLVYEKRSGPHNDDPNHKRHNDYTTGFLHSYGKWAQKYGYFEARMKLPKAPGLWPAFWLMPDRGVEAGEQWRRQDIGVNTGGMEFDIMEFLSGWGAYRFTTAFHYDGYGKDHKAKGGGSYTGHDEEGYVTTGLLWLPGLAIIYNNGEEIVRWESDRISTVESIIIFTFVAGGWDNEPMDDKQLPEEFVIDYVRVWQRADLASEVDGFKP</sequence>
<keyword evidence="4" id="KW-1185">Reference proteome</keyword>
<comment type="similarity">
    <text evidence="1">Belongs to the glycosyl hydrolase 16 family.</text>
</comment>
<reference evidence="3" key="2">
    <citation type="submission" date="2020-09" db="EMBL/GenBank/DDBJ databases">
        <authorList>
            <person name="Sun Q."/>
            <person name="Kim S."/>
        </authorList>
    </citation>
    <scope>NUCLEOTIDE SEQUENCE</scope>
    <source>
        <strain evidence="3">KCTC 12870</strain>
    </source>
</reference>
<evidence type="ECO:0000313" key="3">
    <source>
        <dbReference type="EMBL" id="GHC05421.1"/>
    </source>
</evidence>
<name>A0A8J3DIQ9_9BACT</name>
<dbReference type="RefSeq" id="WP_189515249.1">
    <property type="nucleotide sequence ID" value="NZ_BMXG01000014.1"/>
</dbReference>
<reference evidence="3" key="1">
    <citation type="journal article" date="2014" name="Int. J. Syst. Evol. Microbiol.">
        <title>Complete genome sequence of Corynebacterium casei LMG S-19264T (=DSM 44701T), isolated from a smear-ripened cheese.</title>
        <authorList>
            <consortium name="US DOE Joint Genome Institute (JGI-PGF)"/>
            <person name="Walter F."/>
            <person name="Albersmeier A."/>
            <person name="Kalinowski J."/>
            <person name="Ruckert C."/>
        </authorList>
    </citation>
    <scope>NUCLEOTIDE SEQUENCE</scope>
    <source>
        <strain evidence="3">KCTC 12870</strain>
    </source>
</reference>
<feature type="domain" description="GH16" evidence="2">
    <location>
        <begin position="338"/>
        <end position="595"/>
    </location>
</feature>
<dbReference type="Pfam" id="PF00722">
    <property type="entry name" value="Glyco_hydro_16"/>
    <property type="match status" value="1"/>
</dbReference>
<organism evidence="3 4">
    <name type="scientific">Cerasicoccus arenae</name>
    <dbReference type="NCBI Taxonomy" id="424488"/>
    <lineage>
        <taxon>Bacteria</taxon>
        <taxon>Pseudomonadati</taxon>
        <taxon>Verrucomicrobiota</taxon>
        <taxon>Opitutia</taxon>
        <taxon>Puniceicoccales</taxon>
        <taxon>Cerasicoccaceae</taxon>
        <taxon>Cerasicoccus</taxon>
    </lineage>
</organism>
<dbReference type="Proteomes" id="UP000642829">
    <property type="component" value="Unassembled WGS sequence"/>
</dbReference>
<dbReference type="PANTHER" id="PTHR10963">
    <property type="entry name" value="GLYCOSYL HYDROLASE-RELATED"/>
    <property type="match status" value="1"/>
</dbReference>
<dbReference type="PANTHER" id="PTHR10963:SF55">
    <property type="entry name" value="GLYCOSIDE HYDROLASE FAMILY 16 PROTEIN"/>
    <property type="match status" value="1"/>
</dbReference>
<protein>
    <recommendedName>
        <fullName evidence="2">GH16 domain-containing protein</fullName>
    </recommendedName>
</protein>
<dbReference type="Gene3D" id="2.60.120.430">
    <property type="entry name" value="Galactose-binding lectin"/>
    <property type="match status" value="1"/>
</dbReference>
<dbReference type="AlphaFoldDB" id="A0A8J3DIQ9"/>
<gene>
    <name evidence="3" type="ORF">GCM10007047_22900</name>
</gene>
<dbReference type="SUPFAM" id="SSF49899">
    <property type="entry name" value="Concanavalin A-like lectins/glucanases"/>
    <property type="match status" value="1"/>
</dbReference>
<dbReference type="GO" id="GO:0005975">
    <property type="term" value="P:carbohydrate metabolic process"/>
    <property type="evidence" value="ECO:0007669"/>
    <property type="project" value="InterPro"/>
</dbReference>
<dbReference type="Gene3D" id="2.60.120.200">
    <property type="match status" value="1"/>
</dbReference>
<evidence type="ECO:0000256" key="1">
    <source>
        <dbReference type="ARBA" id="ARBA00006865"/>
    </source>
</evidence>
<comment type="caution">
    <text evidence="3">The sequence shown here is derived from an EMBL/GenBank/DDBJ whole genome shotgun (WGS) entry which is preliminary data.</text>
</comment>
<dbReference type="GO" id="GO:0004553">
    <property type="term" value="F:hydrolase activity, hydrolyzing O-glycosyl compounds"/>
    <property type="evidence" value="ECO:0007669"/>
    <property type="project" value="InterPro"/>
</dbReference>